<evidence type="ECO:0000256" key="4">
    <source>
        <dbReference type="ARBA" id="ARBA00022793"/>
    </source>
</evidence>
<dbReference type="GO" id="GO:0016831">
    <property type="term" value="F:carboxy-lyase activity"/>
    <property type="evidence" value="ECO:0007669"/>
    <property type="project" value="UniProtKB-KW"/>
</dbReference>
<evidence type="ECO:0000256" key="2">
    <source>
        <dbReference type="ARBA" id="ARBA00009533"/>
    </source>
</evidence>
<dbReference type="PANTHER" id="PTHR45677:SF12">
    <property type="entry name" value="BLACK, ISOFORM A"/>
    <property type="match status" value="1"/>
</dbReference>
<protein>
    <recommendedName>
        <fullName evidence="10">Cysteine sulfinic acid decarboxylase</fullName>
    </recommendedName>
</protein>
<dbReference type="InterPro" id="IPR015424">
    <property type="entry name" value="PyrdxlP-dep_Trfase"/>
</dbReference>
<evidence type="ECO:0000256" key="8">
    <source>
        <dbReference type="RuleBase" id="RU000382"/>
    </source>
</evidence>
<dbReference type="Pfam" id="PF00282">
    <property type="entry name" value="Pyridoxal_deC"/>
    <property type="match status" value="1"/>
</dbReference>
<evidence type="ECO:0008006" key="10">
    <source>
        <dbReference type="Google" id="ProtNLM"/>
    </source>
</evidence>
<dbReference type="FunFam" id="3.40.640.10:FF:000016">
    <property type="entry name" value="Glutamate decarboxylase like 1"/>
    <property type="match status" value="1"/>
</dbReference>
<dbReference type="Gene3D" id="3.40.640.10">
    <property type="entry name" value="Type I PLP-dependent aspartate aminotransferase-like (Major domain)"/>
    <property type="match status" value="1"/>
</dbReference>
<evidence type="ECO:0000256" key="7">
    <source>
        <dbReference type="PIRSR" id="PIRSR602129-50"/>
    </source>
</evidence>
<keyword evidence="4" id="KW-0210">Decarboxylase</keyword>
<evidence type="ECO:0000256" key="6">
    <source>
        <dbReference type="ARBA" id="ARBA00023239"/>
    </source>
</evidence>
<gene>
    <name evidence="9" type="ORF">TPSB3V08_LOCUS3840</name>
</gene>
<organism evidence="9">
    <name type="scientific">Timema poppense</name>
    <name type="common">Walking stick</name>
    <dbReference type="NCBI Taxonomy" id="170557"/>
    <lineage>
        <taxon>Eukaryota</taxon>
        <taxon>Metazoa</taxon>
        <taxon>Ecdysozoa</taxon>
        <taxon>Arthropoda</taxon>
        <taxon>Hexapoda</taxon>
        <taxon>Insecta</taxon>
        <taxon>Pterygota</taxon>
        <taxon>Neoptera</taxon>
        <taxon>Polyneoptera</taxon>
        <taxon>Phasmatodea</taxon>
        <taxon>Timematodea</taxon>
        <taxon>Timematoidea</taxon>
        <taxon>Timematidae</taxon>
        <taxon>Timema</taxon>
    </lineage>
</organism>
<keyword evidence="5 7" id="KW-0663">Pyridoxal phosphate</keyword>
<dbReference type="CDD" id="cd06450">
    <property type="entry name" value="DOPA_deC_like"/>
    <property type="match status" value="1"/>
</dbReference>
<dbReference type="Gene3D" id="3.90.1150.170">
    <property type="match status" value="1"/>
</dbReference>
<evidence type="ECO:0000256" key="5">
    <source>
        <dbReference type="ARBA" id="ARBA00022898"/>
    </source>
</evidence>
<comment type="similarity">
    <text evidence="2 8">Belongs to the group II decarboxylase family.</text>
</comment>
<dbReference type="EMBL" id="OD001737">
    <property type="protein sequence ID" value="CAD7402980.1"/>
    <property type="molecule type" value="Genomic_DNA"/>
</dbReference>
<proteinExistence type="inferred from homology"/>
<dbReference type="PANTHER" id="PTHR45677">
    <property type="entry name" value="GLUTAMATE DECARBOXYLASE-RELATED"/>
    <property type="match status" value="1"/>
</dbReference>
<name>A0A7R9CVT3_TIMPO</name>
<dbReference type="AlphaFoldDB" id="A0A7R9CVT3"/>
<dbReference type="GO" id="GO:0005737">
    <property type="term" value="C:cytoplasm"/>
    <property type="evidence" value="ECO:0007669"/>
    <property type="project" value="TreeGrafter"/>
</dbReference>
<dbReference type="GO" id="GO:0019752">
    <property type="term" value="P:carboxylic acid metabolic process"/>
    <property type="evidence" value="ECO:0007669"/>
    <property type="project" value="InterPro"/>
</dbReference>
<reference evidence="9" key="1">
    <citation type="submission" date="2020-11" db="EMBL/GenBank/DDBJ databases">
        <authorList>
            <person name="Tran Van P."/>
        </authorList>
    </citation>
    <scope>NUCLEOTIDE SEQUENCE</scope>
</reference>
<evidence type="ECO:0000313" key="9">
    <source>
        <dbReference type="EMBL" id="CAD7402980.1"/>
    </source>
</evidence>
<comment type="subunit">
    <text evidence="3">Homodimer.</text>
</comment>
<comment type="cofactor">
    <cofactor evidence="1 7 8">
        <name>pyridoxal 5'-phosphate</name>
        <dbReference type="ChEBI" id="CHEBI:597326"/>
    </cofactor>
</comment>
<keyword evidence="6 8" id="KW-0456">Lyase</keyword>
<evidence type="ECO:0000256" key="3">
    <source>
        <dbReference type="ARBA" id="ARBA00011738"/>
    </source>
</evidence>
<dbReference type="SUPFAM" id="SSF53383">
    <property type="entry name" value="PLP-dependent transferases"/>
    <property type="match status" value="1"/>
</dbReference>
<feature type="modified residue" description="N6-(pyridoxal phosphate)lysine" evidence="7">
    <location>
        <position position="370"/>
    </location>
</feature>
<dbReference type="InterPro" id="IPR015421">
    <property type="entry name" value="PyrdxlP-dep_Trfase_major"/>
</dbReference>
<sequence>MTTLPVSHSLIPTGRGKSLTENRDLPQQVFINLRSDISCSPLLHAVSTSACIMPPLSPAKIVHQDSGTLWYASLPDRSRHEGFLRSVLDLLLDEAVFEGTSRSNRVVEWKSPEELDQLIELGVSAEPVGHDKLLRLVRDTIRYSVKTGHPYFVNQLFSSLDPYGLAGQWLGDALNPSLYTYEVAPVFTLMEEIVLKEMRNLVGFPDGQGDGIFCPGGSVANGYAISCARHHLVPEIKTQGLHGLPRLVLYTSEDAHYSIKKMASFMGIGSDNVYLVKCDSRGKMNTTHLQEQIQRTLDEGARPFMVSATAGTTVLGAFDPLSSISTICKKYGLWFHVDAAWGGGALFSQQHKHLLDGIHKADSVTWNPHKLLTAPQQCSTLLLRHQGVLSSCHSSSAQYLFQKDKFYNVKFDTGDKHIQCGRRVDVIKFWFMWKAKGTIGMEKHIDRVFENAAYFTSQIKKRECFKMVLPEPECTNVCFWYIPPSLRHQQQHSEFNEKLNKFSHSDAPSRNSILLRVAKFGEESSVKDAHRTGICRSVRNEENEESLLAAVTQDCATYQGKNDQEWLHDGDVPAIEKVT</sequence>
<evidence type="ECO:0000256" key="1">
    <source>
        <dbReference type="ARBA" id="ARBA00001933"/>
    </source>
</evidence>
<dbReference type="InterPro" id="IPR002129">
    <property type="entry name" value="PyrdxlP-dep_de-COase"/>
</dbReference>
<accession>A0A7R9CVT3</accession>
<dbReference type="GO" id="GO:0030170">
    <property type="term" value="F:pyridoxal phosphate binding"/>
    <property type="evidence" value="ECO:0007669"/>
    <property type="project" value="InterPro"/>
</dbReference>